<keyword evidence="9" id="KW-0378">Hydrolase</keyword>
<dbReference type="GO" id="GO:0070006">
    <property type="term" value="F:metalloaminopeptidase activity"/>
    <property type="evidence" value="ECO:0007669"/>
    <property type="project" value="InterPro"/>
</dbReference>
<evidence type="ECO:0000313" key="15">
    <source>
        <dbReference type="EMBL" id="KAI6779164.1"/>
    </source>
</evidence>
<comment type="function">
    <text evidence="3">Catalyzes the removal of a penultimate prolyl residue from the N-termini of peptides.</text>
</comment>
<evidence type="ECO:0000256" key="11">
    <source>
        <dbReference type="ARBA" id="ARBA00023211"/>
    </source>
</evidence>
<evidence type="ECO:0000256" key="1">
    <source>
        <dbReference type="ARBA" id="ARBA00001424"/>
    </source>
</evidence>
<sequence>MRVMKEHNIDPVPDREFDALKLYGEPDLNKKAVLKQKYPARAHARKVVDELRAAGANNVDKGFIYLPGEVTTHYENSDMGPKFRQRRYFFYMTGVDLPDCAVTYDIARQNLILWIPFVEPRQAMWYGSFPSPGKAASMFDVDDVRLQRDLCKYLESQCDSSTTIFALNRNQQPIMTDTGRDHPRFDRSALQPAMDRARVIKDEYEIALIRRANDISSRAHLEVMKNLLKMRNEQEVEATFTALSIAQGAHSQAYDIIAGAGANAATLHYDANNEPLKGKDLIVVDAGCEFRCYASDVTRTLPISGEFTRESEVIYDIVREMQERVLAAVVPGEEFAYLHVMAADIAVDGLMNVGILVGDRNEIIDSRVVTAFFPHGLGHHVGLECHDVSGDERLLFASSSKRTERSKREMITPMELKDIGVGCFSREHQVLRPGMIVTVEPGIYFNRDYIEGYFLCRPEFAPFFDKEVLEKYYSVGGVRIEDDILVTEKGFENLTTAPKGKDMLDVINGRGK</sequence>
<evidence type="ECO:0000256" key="8">
    <source>
        <dbReference type="ARBA" id="ARBA00022723"/>
    </source>
</evidence>
<dbReference type="Pfam" id="PF00557">
    <property type="entry name" value="Peptidase_M24"/>
    <property type="match status" value="1"/>
</dbReference>
<evidence type="ECO:0000256" key="4">
    <source>
        <dbReference type="ARBA" id="ARBA00008766"/>
    </source>
</evidence>
<organism evidence="15 16">
    <name type="scientific">Emericellopsis cladophorae</name>
    <dbReference type="NCBI Taxonomy" id="2686198"/>
    <lineage>
        <taxon>Eukaryota</taxon>
        <taxon>Fungi</taxon>
        <taxon>Dikarya</taxon>
        <taxon>Ascomycota</taxon>
        <taxon>Pezizomycotina</taxon>
        <taxon>Sordariomycetes</taxon>
        <taxon>Hypocreomycetidae</taxon>
        <taxon>Hypocreales</taxon>
        <taxon>Bionectriaceae</taxon>
        <taxon>Emericellopsis</taxon>
    </lineage>
</organism>
<keyword evidence="10" id="KW-0482">Metalloprotease</keyword>
<evidence type="ECO:0000256" key="9">
    <source>
        <dbReference type="ARBA" id="ARBA00022801"/>
    </source>
</evidence>
<dbReference type="Gene3D" id="3.90.230.10">
    <property type="entry name" value="Creatinase/methionine aminopeptidase superfamily"/>
    <property type="match status" value="1"/>
</dbReference>
<dbReference type="GO" id="GO:0030145">
    <property type="term" value="F:manganese ion binding"/>
    <property type="evidence" value="ECO:0007669"/>
    <property type="project" value="InterPro"/>
</dbReference>
<dbReference type="InterPro" id="IPR007865">
    <property type="entry name" value="Aminopep_P_N"/>
</dbReference>
<dbReference type="Gene3D" id="3.40.350.10">
    <property type="entry name" value="Creatinase/prolidase N-terminal domain"/>
    <property type="match status" value="1"/>
</dbReference>
<comment type="catalytic activity">
    <reaction evidence="1">
        <text>Release of any N-terminal amino acid, including proline, that is linked to proline, even from a dipeptide or tripeptide.</text>
        <dbReference type="EC" id="3.4.11.9"/>
    </reaction>
</comment>
<evidence type="ECO:0000256" key="13">
    <source>
        <dbReference type="ARBA" id="ARBA00032413"/>
    </source>
</evidence>
<dbReference type="AlphaFoldDB" id="A0A9Q0BCJ1"/>
<dbReference type="EMBL" id="JAGIXG020000051">
    <property type="protein sequence ID" value="KAI6779164.1"/>
    <property type="molecule type" value="Genomic_DNA"/>
</dbReference>
<accession>A0A9Q0BCJ1</accession>
<dbReference type="InterPro" id="IPR036005">
    <property type="entry name" value="Creatinase/aminopeptidase-like"/>
</dbReference>
<evidence type="ECO:0000256" key="10">
    <source>
        <dbReference type="ARBA" id="ARBA00023049"/>
    </source>
</evidence>
<keyword evidence="16" id="KW-1185">Reference proteome</keyword>
<dbReference type="Proteomes" id="UP001055219">
    <property type="component" value="Unassembled WGS sequence"/>
</dbReference>
<dbReference type="GO" id="GO:0006508">
    <property type="term" value="P:proteolysis"/>
    <property type="evidence" value="ECO:0007669"/>
    <property type="project" value="UniProtKB-KW"/>
</dbReference>
<dbReference type="EC" id="3.4.11.9" evidence="5"/>
<evidence type="ECO:0000256" key="6">
    <source>
        <dbReference type="ARBA" id="ARBA00022438"/>
    </source>
</evidence>
<evidence type="ECO:0000256" key="2">
    <source>
        <dbReference type="ARBA" id="ARBA00001936"/>
    </source>
</evidence>
<keyword evidence="6 15" id="KW-0031">Aminopeptidase</keyword>
<dbReference type="OrthoDB" id="10261878at2759"/>
<comment type="cofactor">
    <cofactor evidence="2">
        <name>Mn(2+)</name>
        <dbReference type="ChEBI" id="CHEBI:29035"/>
    </cofactor>
</comment>
<evidence type="ECO:0000256" key="5">
    <source>
        <dbReference type="ARBA" id="ARBA00012574"/>
    </source>
</evidence>
<dbReference type="Pfam" id="PF05195">
    <property type="entry name" value="AMP_N"/>
    <property type="match status" value="1"/>
</dbReference>
<evidence type="ECO:0000256" key="3">
    <source>
        <dbReference type="ARBA" id="ARBA00002443"/>
    </source>
</evidence>
<dbReference type="GeneID" id="75826830"/>
<dbReference type="InterPro" id="IPR052433">
    <property type="entry name" value="X-Pro_dipept-like"/>
</dbReference>
<dbReference type="PANTHER" id="PTHR43226:SF3">
    <property type="entry name" value="XAA-PRO AMINOPEPTIDASE AN0832-RELATED"/>
    <property type="match status" value="1"/>
</dbReference>
<name>A0A9Q0BCJ1_9HYPO</name>
<evidence type="ECO:0000313" key="16">
    <source>
        <dbReference type="Proteomes" id="UP001055219"/>
    </source>
</evidence>
<dbReference type="RefSeq" id="XP_051360020.1">
    <property type="nucleotide sequence ID" value="XM_051508901.1"/>
</dbReference>
<reference evidence="15" key="2">
    <citation type="submission" date="2022-07" db="EMBL/GenBank/DDBJ databases">
        <authorList>
            <person name="Goncalves M.F.M."/>
            <person name="Hilario S."/>
            <person name="Van De Peer Y."/>
            <person name="Esteves A.C."/>
            <person name="Alves A."/>
        </authorList>
    </citation>
    <scope>NUCLEOTIDE SEQUENCE</scope>
    <source>
        <strain evidence="15">MUM 19.33</strain>
    </source>
</reference>
<dbReference type="PANTHER" id="PTHR43226">
    <property type="entry name" value="XAA-PRO AMINOPEPTIDASE 3"/>
    <property type="match status" value="1"/>
</dbReference>
<keyword evidence="7" id="KW-0645">Protease</keyword>
<proteinExistence type="inferred from homology"/>
<keyword evidence="11" id="KW-0464">Manganese</keyword>
<evidence type="ECO:0000256" key="12">
    <source>
        <dbReference type="ARBA" id="ARBA00030849"/>
    </source>
</evidence>
<dbReference type="InterPro" id="IPR000994">
    <property type="entry name" value="Pept_M24"/>
</dbReference>
<dbReference type="CDD" id="cd01087">
    <property type="entry name" value="Prolidase"/>
    <property type="match status" value="1"/>
</dbReference>
<feature type="domain" description="Aminopeptidase P N-terminal" evidence="14">
    <location>
        <begin position="38"/>
        <end position="173"/>
    </location>
</feature>
<dbReference type="SMART" id="SM01011">
    <property type="entry name" value="AMP_N"/>
    <property type="match status" value="1"/>
</dbReference>
<gene>
    <name evidence="15" type="ORF">J7T54_000310</name>
</gene>
<dbReference type="SUPFAM" id="SSF53092">
    <property type="entry name" value="Creatinase/prolidase N-terminal domain"/>
    <property type="match status" value="1"/>
</dbReference>
<evidence type="ECO:0000259" key="14">
    <source>
        <dbReference type="SMART" id="SM01011"/>
    </source>
</evidence>
<evidence type="ECO:0000256" key="7">
    <source>
        <dbReference type="ARBA" id="ARBA00022670"/>
    </source>
</evidence>
<comment type="caution">
    <text evidence="15">The sequence shown here is derived from an EMBL/GenBank/DDBJ whole genome shotgun (WGS) entry which is preliminary data.</text>
</comment>
<dbReference type="SUPFAM" id="SSF55920">
    <property type="entry name" value="Creatinase/aminopeptidase"/>
    <property type="match status" value="1"/>
</dbReference>
<reference evidence="15" key="1">
    <citation type="journal article" date="2021" name="J Fungi (Basel)">
        <title>Genomic and Metabolomic Analyses of the Marine Fungus Emericellopsis cladophorae: Insights into Saltwater Adaptability Mechanisms and Its Biosynthetic Potential.</title>
        <authorList>
            <person name="Goncalves M.F.M."/>
            <person name="Hilario S."/>
            <person name="Van de Peer Y."/>
            <person name="Esteves A.C."/>
            <person name="Alves A."/>
        </authorList>
    </citation>
    <scope>NUCLEOTIDE SEQUENCE</scope>
    <source>
        <strain evidence="15">MUM 19.33</strain>
    </source>
</reference>
<keyword evidence="8" id="KW-0479">Metal-binding</keyword>
<protein>
    <recommendedName>
        <fullName evidence="5">Xaa-Pro aminopeptidase</fullName>
        <ecNumber evidence="5">3.4.11.9</ecNumber>
    </recommendedName>
    <alternativeName>
        <fullName evidence="12">Aminoacylproline aminopeptidase</fullName>
    </alternativeName>
    <alternativeName>
        <fullName evidence="13">Prolidase</fullName>
    </alternativeName>
</protein>
<comment type="similarity">
    <text evidence="4">Belongs to the peptidase M24B family.</text>
</comment>
<dbReference type="InterPro" id="IPR029149">
    <property type="entry name" value="Creatin/AminoP/Spt16_N"/>
</dbReference>